<comment type="caution">
    <text evidence="2">The sequence shown here is derived from an EMBL/GenBank/DDBJ whole genome shotgun (WGS) entry which is preliminary data.</text>
</comment>
<proteinExistence type="predicted"/>
<reference evidence="2" key="1">
    <citation type="submission" date="2023-06" db="EMBL/GenBank/DDBJ databases">
        <authorList>
            <consortium name="Lawrence Berkeley National Laboratory"/>
            <person name="Ahrendt S."/>
            <person name="Sahu N."/>
            <person name="Indic B."/>
            <person name="Wong-Bajracharya J."/>
            <person name="Merenyi Z."/>
            <person name="Ke H.-M."/>
            <person name="Monk M."/>
            <person name="Kocsube S."/>
            <person name="Drula E."/>
            <person name="Lipzen A."/>
            <person name="Balint B."/>
            <person name="Henrissat B."/>
            <person name="Andreopoulos B."/>
            <person name="Martin F.M."/>
            <person name="Harder C.B."/>
            <person name="Rigling D."/>
            <person name="Ford K.L."/>
            <person name="Foster G.D."/>
            <person name="Pangilinan J."/>
            <person name="Papanicolaou A."/>
            <person name="Barry K."/>
            <person name="LaButti K."/>
            <person name="Viragh M."/>
            <person name="Koriabine M."/>
            <person name="Yan M."/>
            <person name="Riley R."/>
            <person name="Champramary S."/>
            <person name="Plett K.L."/>
            <person name="Tsai I.J."/>
            <person name="Slot J."/>
            <person name="Sipos G."/>
            <person name="Plett J."/>
            <person name="Nagy L.G."/>
            <person name="Grigoriev I.V."/>
        </authorList>
    </citation>
    <scope>NUCLEOTIDE SEQUENCE</scope>
    <source>
        <strain evidence="2">HWK02</strain>
    </source>
</reference>
<dbReference type="EMBL" id="JAUEPU010000002">
    <property type="protein sequence ID" value="KAK0505452.1"/>
    <property type="molecule type" value="Genomic_DNA"/>
</dbReference>
<accession>A0AA39UVX4</accession>
<feature type="compositionally biased region" description="Acidic residues" evidence="1">
    <location>
        <begin position="105"/>
        <end position="120"/>
    </location>
</feature>
<dbReference type="AlphaFoldDB" id="A0AA39UVX4"/>
<dbReference type="Proteomes" id="UP001175228">
    <property type="component" value="Unassembled WGS sequence"/>
</dbReference>
<keyword evidence="3" id="KW-1185">Reference proteome</keyword>
<name>A0AA39UVX4_9AGAR</name>
<feature type="compositionally biased region" description="Polar residues" evidence="1">
    <location>
        <begin position="355"/>
        <end position="365"/>
    </location>
</feature>
<feature type="region of interest" description="Disordered" evidence="1">
    <location>
        <begin position="82"/>
        <end position="129"/>
    </location>
</feature>
<evidence type="ECO:0000256" key="1">
    <source>
        <dbReference type="SAM" id="MobiDB-lite"/>
    </source>
</evidence>
<organism evidence="2 3">
    <name type="scientific">Armillaria luteobubalina</name>
    <dbReference type="NCBI Taxonomy" id="153913"/>
    <lineage>
        <taxon>Eukaryota</taxon>
        <taxon>Fungi</taxon>
        <taxon>Dikarya</taxon>
        <taxon>Basidiomycota</taxon>
        <taxon>Agaricomycotina</taxon>
        <taxon>Agaricomycetes</taxon>
        <taxon>Agaricomycetidae</taxon>
        <taxon>Agaricales</taxon>
        <taxon>Marasmiineae</taxon>
        <taxon>Physalacriaceae</taxon>
        <taxon>Armillaria</taxon>
    </lineage>
</organism>
<sequence length="365" mass="41198">MDTSWEGVTEPRDSKLSLKDIFNGSLVHEFKGPDREKHFSIPLKEGEGHYIFGCRFDNFNPLTNKQAGKKISIGVMMLLKSKRSKATEDKDSNREDARGVKRDEGDSEGEDGPGAEGDDSEGGKGRVDKEAVVEEEIPEVSSALTKDVPGDVEGVYQGYEYFDEQSWKRWTKDDTRLWVECYARMKTGSAAEKLFNKSGQCWTPLLLLPYFDLSTMIIVDVMHNLFLGLLKTHFRGILGFHIQKTAESKPDISINIINVHENHKPMGSNDLKSIHKIISLLKKTPLKMLTDVATREIIKNKLQLKYKLALYYVAKGLDCLDEDISKQNQEIDDKLEAKRVEVLQEKGYPSKPKQQKTSIPGSKGA</sequence>
<feature type="region of interest" description="Disordered" evidence="1">
    <location>
        <begin position="343"/>
        <end position="365"/>
    </location>
</feature>
<feature type="compositionally biased region" description="Basic and acidic residues" evidence="1">
    <location>
        <begin position="85"/>
        <end position="104"/>
    </location>
</feature>
<gene>
    <name evidence="2" type="ORF">EDD18DRAFT_1344273</name>
</gene>
<protein>
    <submittedName>
        <fullName evidence="2">Uncharacterized protein</fullName>
    </submittedName>
</protein>
<evidence type="ECO:0000313" key="3">
    <source>
        <dbReference type="Proteomes" id="UP001175228"/>
    </source>
</evidence>
<evidence type="ECO:0000313" key="2">
    <source>
        <dbReference type="EMBL" id="KAK0505452.1"/>
    </source>
</evidence>